<dbReference type="AlphaFoldDB" id="A0A849AGP1"/>
<name>A0A849AGP1_9MICO</name>
<dbReference type="EMBL" id="JABENB010000001">
    <property type="protein sequence ID" value="NNG38726.1"/>
    <property type="molecule type" value="Genomic_DNA"/>
</dbReference>
<organism evidence="2 3">
    <name type="scientific">Flexivirga aerilata</name>
    <dbReference type="NCBI Taxonomy" id="1656889"/>
    <lineage>
        <taxon>Bacteria</taxon>
        <taxon>Bacillati</taxon>
        <taxon>Actinomycetota</taxon>
        <taxon>Actinomycetes</taxon>
        <taxon>Micrococcales</taxon>
        <taxon>Dermacoccaceae</taxon>
        <taxon>Flexivirga</taxon>
    </lineage>
</organism>
<reference evidence="2 3" key="1">
    <citation type="submission" date="2020-05" db="EMBL/GenBank/DDBJ databases">
        <title>Flexivirga sp. ID2601S isolated from air conditioner.</title>
        <authorList>
            <person name="Kim D.H."/>
        </authorList>
    </citation>
    <scope>NUCLEOTIDE SEQUENCE [LARGE SCALE GENOMIC DNA]</scope>
    <source>
        <strain evidence="2 3">ID2601S</strain>
    </source>
</reference>
<feature type="compositionally biased region" description="Low complexity" evidence="1">
    <location>
        <begin position="46"/>
        <end position="60"/>
    </location>
</feature>
<accession>A0A849AGP1</accession>
<proteinExistence type="predicted"/>
<evidence type="ECO:0000256" key="1">
    <source>
        <dbReference type="SAM" id="MobiDB-lite"/>
    </source>
</evidence>
<dbReference type="Proteomes" id="UP000557772">
    <property type="component" value="Unassembled WGS sequence"/>
</dbReference>
<feature type="region of interest" description="Disordered" evidence="1">
    <location>
        <begin position="42"/>
        <end position="97"/>
    </location>
</feature>
<evidence type="ECO:0000313" key="3">
    <source>
        <dbReference type="Proteomes" id="UP000557772"/>
    </source>
</evidence>
<keyword evidence="3" id="KW-1185">Reference proteome</keyword>
<evidence type="ECO:0000313" key="2">
    <source>
        <dbReference type="EMBL" id="NNG38726.1"/>
    </source>
</evidence>
<dbReference type="RefSeq" id="WP_171152809.1">
    <property type="nucleotide sequence ID" value="NZ_JABENB010000001.1"/>
</dbReference>
<protein>
    <submittedName>
        <fullName evidence="2">Uncharacterized protein</fullName>
    </submittedName>
</protein>
<comment type="caution">
    <text evidence="2">The sequence shown here is derived from an EMBL/GenBank/DDBJ whole genome shotgun (WGS) entry which is preliminary data.</text>
</comment>
<gene>
    <name evidence="2" type="ORF">HJ588_05485</name>
</gene>
<sequence length="114" mass="12098">MVQGARGWHDRQVAEAADAWLADARDAAAYGRLVDAVQRRRESLTPVPDVVPDAQPADLPTDAQPPDLPTDRPLTIDELADQRPPSTLGDVVGGSALDADGARAALDRLRRGLG</sequence>